<gene>
    <name evidence="4" type="ORF">H8L47_18510</name>
</gene>
<protein>
    <submittedName>
        <fullName evidence="4">Glycosyltransferase</fullName>
    </submittedName>
</protein>
<dbReference type="SUPFAM" id="SSF53756">
    <property type="entry name" value="UDP-Glycosyltransferase/glycogen phosphorylase"/>
    <property type="match status" value="1"/>
</dbReference>
<dbReference type="Proteomes" id="UP000646911">
    <property type="component" value="Unassembled WGS sequence"/>
</dbReference>
<evidence type="ECO:0000259" key="3">
    <source>
        <dbReference type="Pfam" id="PF12000"/>
    </source>
</evidence>
<keyword evidence="1" id="KW-0808">Transferase</keyword>
<dbReference type="CDD" id="cd03818">
    <property type="entry name" value="GT4_ExpC-like"/>
    <property type="match status" value="1"/>
</dbReference>
<dbReference type="Pfam" id="PF00534">
    <property type="entry name" value="Glycos_transf_1"/>
    <property type="match status" value="1"/>
</dbReference>
<dbReference type="Pfam" id="PF12000">
    <property type="entry name" value="Glyco_trans_4_3"/>
    <property type="match status" value="1"/>
</dbReference>
<dbReference type="EMBL" id="JACOFX010000010">
    <property type="protein sequence ID" value="MBC3909559.1"/>
    <property type="molecule type" value="Genomic_DNA"/>
</dbReference>
<reference evidence="4 5" key="1">
    <citation type="submission" date="2020-08" db="EMBL/GenBank/DDBJ databases">
        <title>Novel species isolated from subtropical streams in China.</title>
        <authorList>
            <person name="Lu H."/>
        </authorList>
    </citation>
    <scope>NUCLEOTIDE SEQUENCE [LARGE SCALE GENOMIC DNA]</scope>
    <source>
        <strain evidence="4 5">NL8W</strain>
    </source>
</reference>
<organism evidence="4 5">
    <name type="scientific">Undibacterium umbellatum</name>
    <dbReference type="NCBI Taxonomy" id="2762300"/>
    <lineage>
        <taxon>Bacteria</taxon>
        <taxon>Pseudomonadati</taxon>
        <taxon>Pseudomonadota</taxon>
        <taxon>Betaproteobacteria</taxon>
        <taxon>Burkholderiales</taxon>
        <taxon>Oxalobacteraceae</taxon>
        <taxon>Undibacterium</taxon>
    </lineage>
</organism>
<sequence length="435" mass="48520">MKILFVHQNFPGQFVHLAPALAADAGNEVVALSMQKKPPSLWNGVKVFPYQVARGTSADIHPWLADSEPKVIRGEAAMRAALQLREQGFVPDVIIAHPGWGESLFLKTVWPKAKLGIYAEFFYHASGADVGFDPEFSSDSIEQACKIHLKNINNLLHIELADAAISPTHWQASTFPSAFRERISVIHDGINTDMIAPNPGIALTLGDGLTLTRDDEVITFVNRNLEPYRGYHIFMRALPQILAQRPNARVLIVGGDDVSYGAKSASGKSWKEIFLSEVSTQLPESAMQRIHFLGNIPYQHFIPLLQLSRVHVYLTYPFVLSWSLLEAMSAGCAIVASNTQPLREAIRQNETGRLVDFFDAAALTQEVCDLLDQPEERQRLGENARRFACEFYDLQKVCLPAQLEWVQSLAEDTKFNIQNEISTESVVNTVVIELK</sequence>
<evidence type="ECO:0000313" key="4">
    <source>
        <dbReference type="EMBL" id="MBC3909559.1"/>
    </source>
</evidence>
<dbReference type="PANTHER" id="PTHR46401:SF2">
    <property type="entry name" value="GLYCOSYLTRANSFERASE WBBK-RELATED"/>
    <property type="match status" value="1"/>
</dbReference>
<accession>A0ABR6ZCT2</accession>
<feature type="domain" description="Glycosyl transferase family 1" evidence="2">
    <location>
        <begin position="214"/>
        <end position="386"/>
    </location>
</feature>
<proteinExistence type="predicted"/>
<keyword evidence="5" id="KW-1185">Reference proteome</keyword>
<evidence type="ECO:0000259" key="2">
    <source>
        <dbReference type="Pfam" id="PF00534"/>
    </source>
</evidence>
<evidence type="ECO:0000256" key="1">
    <source>
        <dbReference type="ARBA" id="ARBA00022679"/>
    </source>
</evidence>
<dbReference type="InterPro" id="IPR022623">
    <property type="entry name" value="Glyco_trans_4"/>
</dbReference>
<dbReference type="RefSeq" id="WP_186955081.1">
    <property type="nucleotide sequence ID" value="NZ_JACOFX010000010.1"/>
</dbReference>
<evidence type="ECO:0000313" key="5">
    <source>
        <dbReference type="Proteomes" id="UP000646911"/>
    </source>
</evidence>
<dbReference type="Gene3D" id="3.40.50.2000">
    <property type="entry name" value="Glycogen Phosphorylase B"/>
    <property type="match status" value="2"/>
</dbReference>
<name>A0ABR6ZCT2_9BURK</name>
<dbReference type="InterPro" id="IPR001296">
    <property type="entry name" value="Glyco_trans_1"/>
</dbReference>
<comment type="caution">
    <text evidence="4">The sequence shown here is derived from an EMBL/GenBank/DDBJ whole genome shotgun (WGS) entry which is preliminary data.</text>
</comment>
<feature type="domain" description="Glycosyl transferase family 4" evidence="3">
    <location>
        <begin position="26"/>
        <end position="194"/>
    </location>
</feature>
<dbReference type="PANTHER" id="PTHR46401">
    <property type="entry name" value="GLYCOSYLTRANSFERASE WBBK-RELATED"/>
    <property type="match status" value="1"/>
</dbReference>